<sequence>MELKKIHIIGLGLLGGSFALGIKKAFPSVKISGTDRNPTHLDEAISLGIIDEKSDHHPQGADIIIIATPVHTISPLLQKILDEIQPETLVMDFGSTKEEICKAISLHPKRQNYLAAHPIAGTEYSGPAAALPDLLLNKIMILCELEKTDLQLKAKAYEIFEALNMKIRFMEPHDHDNQLAFVSHLSHISSFMLGKTVLDKMENDKNIFNMAGSGFASTVRLAKSSPDMWTPIMQENKTNILEALNGYIKNLIDFRDNLVNDEYEELFDKMKNTNQIGNILDLKK</sequence>
<gene>
    <name evidence="3" type="ORF">IFO69_16605</name>
</gene>
<proteinExistence type="predicted"/>
<dbReference type="InterPro" id="IPR003099">
    <property type="entry name" value="Prephen_DH"/>
</dbReference>
<dbReference type="Pfam" id="PF20463">
    <property type="entry name" value="PDH_C"/>
    <property type="match status" value="1"/>
</dbReference>
<dbReference type="GO" id="GO:0008977">
    <property type="term" value="F:prephenate dehydrogenase (NAD+) activity"/>
    <property type="evidence" value="ECO:0007669"/>
    <property type="project" value="UniProtKB-EC"/>
</dbReference>
<comment type="caution">
    <text evidence="3">The sequence shown here is derived from an EMBL/GenBank/DDBJ whole genome shotgun (WGS) entry which is preliminary data.</text>
</comment>
<protein>
    <submittedName>
        <fullName evidence="3">Prephenate dehydrogenase</fullName>
        <ecNumber evidence="3">1.3.1.12</ecNumber>
    </submittedName>
</protein>
<dbReference type="Gene3D" id="3.40.50.720">
    <property type="entry name" value="NAD(P)-binding Rossmann-like Domain"/>
    <property type="match status" value="1"/>
</dbReference>
<dbReference type="EC" id="1.3.1.12" evidence="3"/>
<dbReference type="Pfam" id="PF02153">
    <property type="entry name" value="PDH_N"/>
    <property type="match status" value="1"/>
</dbReference>
<dbReference type="PROSITE" id="PS51176">
    <property type="entry name" value="PDH_ADH"/>
    <property type="match status" value="1"/>
</dbReference>
<dbReference type="InterPro" id="IPR046826">
    <property type="entry name" value="PDH_N"/>
</dbReference>
<dbReference type="PANTHER" id="PTHR21363">
    <property type="entry name" value="PREPHENATE DEHYDROGENASE"/>
    <property type="match status" value="1"/>
</dbReference>
<evidence type="ECO:0000256" key="1">
    <source>
        <dbReference type="ARBA" id="ARBA00023002"/>
    </source>
</evidence>
<evidence type="ECO:0000313" key="4">
    <source>
        <dbReference type="Proteomes" id="UP000647133"/>
    </source>
</evidence>
<dbReference type="PANTHER" id="PTHR21363:SF0">
    <property type="entry name" value="PREPHENATE DEHYDROGENASE [NADP(+)]"/>
    <property type="match status" value="1"/>
</dbReference>
<dbReference type="InterPro" id="IPR008927">
    <property type="entry name" value="6-PGluconate_DH-like_C_sf"/>
</dbReference>
<reference evidence="3 4" key="1">
    <citation type="submission" date="2020-09" db="EMBL/GenBank/DDBJ databases">
        <title>Echinicola sp. CAU 1574 isolated from sand of Sido Beach.</title>
        <authorList>
            <person name="Kim W."/>
        </authorList>
    </citation>
    <scope>NUCLEOTIDE SEQUENCE [LARGE SCALE GENOMIC DNA]</scope>
    <source>
        <strain evidence="3 4">CAU 1574</strain>
    </source>
</reference>
<dbReference type="InterPro" id="IPR050812">
    <property type="entry name" value="Preph/Arog_dehydrog"/>
</dbReference>
<dbReference type="SUPFAM" id="SSF48179">
    <property type="entry name" value="6-phosphogluconate dehydrogenase C-terminal domain-like"/>
    <property type="match status" value="1"/>
</dbReference>
<dbReference type="InterPro" id="IPR036291">
    <property type="entry name" value="NAD(P)-bd_dom_sf"/>
</dbReference>
<dbReference type="EMBL" id="JACYTQ010000006">
    <property type="protein sequence ID" value="MBD8490375.1"/>
    <property type="molecule type" value="Genomic_DNA"/>
</dbReference>
<organism evidence="3 4">
    <name type="scientific">Echinicola arenosa</name>
    <dbReference type="NCBI Taxonomy" id="2774144"/>
    <lineage>
        <taxon>Bacteria</taxon>
        <taxon>Pseudomonadati</taxon>
        <taxon>Bacteroidota</taxon>
        <taxon>Cytophagia</taxon>
        <taxon>Cytophagales</taxon>
        <taxon>Cyclobacteriaceae</taxon>
        <taxon>Echinicola</taxon>
    </lineage>
</organism>
<name>A0ABR9ANS4_9BACT</name>
<evidence type="ECO:0000313" key="3">
    <source>
        <dbReference type="EMBL" id="MBD8490375.1"/>
    </source>
</evidence>
<dbReference type="SUPFAM" id="SSF51735">
    <property type="entry name" value="NAD(P)-binding Rossmann-fold domains"/>
    <property type="match status" value="1"/>
</dbReference>
<keyword evidence="4" id="KW-1185">Reference proteome</keyword>
<feature type="domain" description="Prephenate/arogenate dehydrogenase" evidence="2">
    <location>
        <begin position="4"/>
        <end position="284"/>
    </location>
</feature>
<keyword evidence="1 3" id="KW-0560">Oxidoreductase</keyword>
<dbReference type="NCBIfam" id="NF006307">
    <property type="entry name" value="PRK08507.1"/>
    <property type="match status" value="1"/>
</dbReference>
<dbReference type="RefSeq" id="WP_192011248.1">
    <property type="nucleotide sequence ID" value="NZ_JACYTQ010000006.1"/>
</dbReference>
<dbReference type="Proteomes" id="UP000647133">
    <property type="component" value="Unassembled WGS sequence"/>
</dbReference>
<dbReference type="InterPro" id="IPR046825">
    <property type="entry name" value="PDH_C"/>
</dbReference>
<evidence type="ECO:0000259" key="2">
    <source>
        <dbReference type="PROSITE" id="PS51176"/>
    </source>
</evidence>
<dbReference type="Gene3D" id="1.10.3660.10">
    <property type="entry name" value="6-phosphogluconate dehydrogenase C-terminal like domain"/>
    <property type="match status" value="1"/>
</dbReference>
<accession>A0ABR9ANS4</accession>